<feature type="compositionally biased region" description="Basic and acidic residues" evidence="1">
    <location>
        <begin position="318"/>
        <end position="328"/>
    </location>
</feature>
<dbReference type="OrthoDB" id="5800039at2759"/>
<sequence>MCQYFAYKTLFPRPSSSSIFFFFLYRTRLPFTAHIDKTCGTEWRDASSSSFYNNSFIGIIPKNFLYFLFPLFPHRPFSYHSSYFFILFRMSVDQTITELSGTLAQLSTLVAHINGQISGITGRVNLTLDNFDQAVANLAKDAGSLTYQVGNTVSQVSFYYDFPKIRSWNLLKRNEVLLLIFSFRKNYTILKTANKKTLMELLFISSLFQVPNAWIFYFIFITLIVVFILLSVLILLSVITKAQVIYSFMKGSDDSSKRMLVEKTRRSTGDFGSQRMRTSMRHVQIPMETEPRRPGFRRETNSTVSITAENNNVRPYQRRPDDSGKYSDHQQSSSRPYSTRLEV</sequence>
<dbReference type="AlphaFoldDB" id="E3M090"/>
<keyword evidence="2" id="KW-0812">Transmembrane</keyword>
<dbReference type="InParanoid" id="E3M090"/>
<evidence type="ECO:0000313" key="4">
    <source>
        <dbReference type="Proteomes" id="UP000008281"/>
    </source>
</evidence>
<organism evidence="4">
    <name type="scientific">Caenorhabditis remanei</name>
    <name type="common">Caenorhabditis vulgaris</name>
    <dbReference type="NCBI Taxonomy" id="31234"/>
    <lineage>
        <taxon>Eukaryota</taxon>
        <taxon>Metazoa</taxon>
        <taxon>Ecdysozoa</taxon>
        <taxon>Nematoda</taxon>
        <taxon>Chromadorea</taxon>
        <taxon>Rhabditida</taxon>
        <taxon>Rhabditina</taxon>
        <taxon>Rhabditomorpha</taxon>
        <taxon>Rhabditoidea</taxon>
        <taxon>Rhabditidae</taxon>
        <taxon>Peloderinae</taxon>
        <taxon>Caenorhabditis</taxon>
    </lineage>
</organism>
<dbReference type="HOGENOM" id="CLU_809501_0_0_1"/>
<protein>
    <submittedName>
        <fullName evidence="3">Uncharacterized protein</fullName>
    </submittedName>
</protein>
<dbReference type="EMBL" id="DS268420">
    <property type="protein sequence ID" value="EFO87916.1"/>
    <property type="molecule type" value="Genomic_DNA"/>
</dbReference>
<evidence type="ECO:0000256" key="2">
    <source>
        <dbReference type="SAM" id="Phobius"/>
    </source>
</evidence>
<reference evidence="3" key="1">
    <citation type="submission" date="2007-07" db="EMBL/GenBank/DDBJ databases">
        <title>PCAP assembly of the Caenorhabditis remanei genome.</title>
        <authorList>
            <consortium name="The Caenorhabditis remanei Sequencing Consortium"/>
            <person name="Wilson R.K."/>
        </authorList>
    </citation>
    <scope>NUCLEOTIDE SEQUENCE [LARGE SCALE GENOMIC DNA]</scope>
    <source>
        <strain evidence="3">PB4641</strain>
    </source>
</reference>
<dbReference type="Proteomes" id="UP000008281">
    <property type="component" value="Unassembled WGS sequence"/>
</dbReference>
<proteinExistence type="predicted"/>
<feature type="compositionally biased region" description="Basic and acidic residues" evidence="1">
    <location>
        <begin position="289"/>
        <end position="300"/>
    </location>
</feature>
<dbReference type="eggNOG" id="ENOG502SS7H">
    <property type="taxonomic scope" value="Eukaryota"/>
</dbReference>
<keyword evidence="2" id="KW-1133">Transmembrane helix</keyword>
<evidence type="ECO:0000313" key="3">
    <source>
        <dbReference type="EMBL" id="EFO87916.1"/>
    </source>
</evidence>
<feature type="compositionally biased region" description="Polar residues" evidence="1">
    <location>
        <begin position="301"/>
        <end position="314"/>
    </location>
</feature>
<keyword evidence="2" id="KW-0472">Membrane</keyword>
<evidence type="ECO:0000256" key="1">
    <source>
        <dbReference type="SAM" id="MobiDB-lite"/>
    </source>
</evidence>
<gene>
    <name evidence="3" type="ORF">CRE_05382</name>
</gene>
<name>E3M090_CAERE</name>
<feature type="region of interest" description="Disordered" evidence="1">
    <location>
        <begin position="285"/>
        <end position="343"/>
    </location>
</feature>
<keyword evidence="4" id="KW-1185">Reference proteome</keyword>
<feature type="transmembrane region" description="Helical" evidence="2">
    <location>
        <begin position="214"/>
        <end position="239"/>
    </location>
</feature>
<accession>E3M090</accession>